<accession>A0ABV3YHG9</accession>
<evidence type="ECO:0000256" key="4">
    <source>
        <dbReference type="PROSITE-ProRule" id="PRU00335"/>
    </source>
</evidence>
<dbReference type="InterPro" id="IPR003012">
    <property type="entry name" value="Tet_transcr_reg_TetR"/>
</dbReference>
<sequence>MALTTTTVVDTALELLRESGLPGMSMRTLATRLGVQPSALYWHVPSKQALLTAVAERVLAAMGSVGSGASAAAELREVGAVLRAAVTGVPDGAEIVALGLAAGAVNPVAGAVEATCSRHGLEDRAAGLTTALTSYVLGLSLEEQTHHNLTVADPATPPVEFEARFELGLDALLAGVPA</sequence>
<evidence type="ECO:0000256" key="3">
    <source>
        <dbReference type="ARBA" id="ARBA00023163"/>
    </source>
</evidence>
<reference evidence="7" key="1">
    <citation type="submission" date="2024-07" db="EMBL/GenBank/DDBJ databases">
        <title>Pseudomonas strain that inhibits Aeromonas fish pathogens.</title>
        <authorList>
            <person name="Wildschutte H."/>
        </authorList>
    </citation>
    <scope>NUCLEOTIDE SEQUENCE [LARGE SCALE GENOMIC DNA]</scope>
    <source>
        <strain evidence="7">n60</strain>
    </source>
</reference>
<protein>
    <submittedName>
        <fullName evidence="6">TetR family transcriptional regulator</fullName>
    </submittedName>
</protein>
<evidence type="ECO:0000259" key="5">
    <source>
        <dbReference type="PROSITE" id="PS50977"/>
    </source>
</evidence>
<evidence type="ECO:0000313" key="7">
    <source>
        <dbReference type="Proteomes" id="UP001560293"/>
    </source>
</evidence>
<dbReference type="PROSITE" id="PS50977">
    <property type="entry name" value="HTH_TETR_2"/>
    <property type="match status" value="1"/>
</dbReference>
<dbReference type="Pfam" id="PF00440">
    <property type="entry name" value="TetR_N"/>
    <property type="match status" value="1"/>
</dbReference>
<dbReference type="InterPro" id="IPR009057">
    <property type="entry name" value="Homeodomain-like_sf"/>
</dbReference>
<dbReference type="InterPro" id="IPR036271">
    <property type="entry name" value="Tet_transcr_reg_TetR-rel_C_sf"/>
</dbReference>
<dbReference type="PANTHER" id="PTHR30055:SF151">
    <property type="entry name" value="TRANSCRIPTIONAL REGULATORY PROTEIN"/>
    <property type="match status" value="1"/>
</dbReference>
<dbReference type="PRINTS" id="PR00455">
    <property type="entry name" value="HTHTETR"/>
</dbReference>
<keyword evidence="3" id="KW-0804">Transcription</keyword>
<dbReference type="Proteomes" id="UP001560293">
    <property type="component" value="Unassembled WGS sequence"/>
</dbReference>
<name>A0ABV3YHG9_9ACTN</name>
<dbReference type="InterPro" id="IPR050109">
    <property type="entry name" value="HTH-type_TetR-like_transc_reg"/>
</dbReference>
<dbReference type="Gene3D" id="1.10.357.10">
    <property type="entry name" value="Tetracycline Repressor, domain 2"/>
    <property type="match status" value="1"/>
</dbReference>
<dbReference type="Gene3D" id="1.10.10.60">
    <property type="entry name" value="Homeodomain-like"/>
    <property type="match status" value="1"/>
</dbReference>
<organism evidence="6 7">
    <name type="scientific">Dietzia cinnamea</name>
    <dbReference type="NCBI Taxonomy" id="321318"/>
    <lineage>
        <taxon>Bacteria</taxon>
        <taxon>Bacillati</taxon>
        <taxon>Actinomycetota</taxon>
        <taxon>Actinomycetes</taxon>
        <taxon>Mycobacteriales</taxon>
        <taxon>Dietziaceae</taxon>
        <taxon>Dietzia</taxon>
    </lineage>
</organism>
<evidence type="ECO:0000256" key="1">
    <source>
        <dbReference type="ARBA" id="ARBA00023015"/>
    </source>
</evidence>
<comment type="caution">
    <text evidence="6">The sequence shown here is derived from an EMBL/GenBank/DDBJ whole genome shotgun (WGS) entry which is preliminary data.</text>
</comment>
<dbReference type="PRINTS" id="PR00400">
    <property type="entry name" value="TETREPRESSOR"/>
</dbReference>
<feature type="DNA-binding region" description="H-T-H motif" evidence="4">
    <location>
        <begin position="25"/>
        <end position="44"/>
    </location>
</feature>
<proteinExistence type="predicted"/>
<gene>
    <name evidence="6" type="ORF">AB6N35_08695</name>
</gene>
<evidence type="ECO:0000313" key="6">
    <source>
        <dbReference type="EMBL" id="MEX6464419.1"/>
    </source>
</evidence>
<dbReference type="PANTHER" id="PTHR30055">
    <property type="entry name" value="HTH-TYPE TRANSCRIPTIONAL REGULATOR RUTR"/>
    <property type="match status" value="1"/>
</dbReference>
<evidence type="ECO:0000256" key="2">
    <source>
        <dbReference type="ARBA" id="ARBA00023125"/>
    </source>
</evidence>
<dbReference type="InterPro" id="IPR001647">
    <property type="entry name" value="HTH_TetR"/>
</dbReference>
<keyword evidence="7" id="KW-1185">Reference proteome</keyword>
<feature type="domain" description="HTH tetR-type" evidence="5">
    <location>
        <begin position="2"/>
        <end position="62"/>
    </location>
</feature>
<keyword evidence="1" id="KW-0805">Transcription regulation</keyword>
<dbReference type="SUPFAM" id="SSF46689">
    <property type="entry name" value="Homeodomain-like"/>
    <property type="match status" value="1"/>
</dbReference>
<dbReference type="EMBL" id="JBFTEZ010000002">
    <property type="protein sequence ID" value="MEX6464419.1"/>
    <property type="molecule type" value="Genomic_DNA"/>
</dbReference>
<keyword evidence="2 4" id="KW-0238">DNA-binding</keyword>
<dbReference type="SUPFAM" id="SSF48498">
    <property type="entry name" value="Tetracyclin repressor-like, C-terminal domain"/>
    <property type="match status" value="1"/>
</dbReference>
<dbReference type="RefSeq" id="WP_109148576.1">
    <property type="nucleotide sequence ID" value="NZ_JAFFGT010000013.1"/>
</dbReference>